<evidence type="ECO:0000313" key="3">
    <source>
        <dbReference type="EnsemblMetazoa" id="CPIJ020307-PA"/>
    </source>
</evidence>
<evidence type="ECO:0000259" key="1">
    <source>
        <dbReference type="PROSITE" id="PS50181"/>
    </source>
</evidence>
<dbReference type="OrthoDB" id="1107553at2759"/>
<dbReference type="Gene3D" id="3.80.10.10">
    <property type="entry name" value="Ribonuclease Inhibitor"/>
    <property type="match status" value="1"/>
</dbReference>
<dbReference type="PROSITE" id="PS50181">
    <property type="entry name" value="FBOX"/>
    <property type="match status" value="1"/>
</dbReference>
<keyword evidence="4" id="KW-1185">Reference proteome</keyword>
<dbReference type="InterPro" id="IPR001810">
    <property type="entry name" value="F-box_dom"/>
</dbReference>
<organism>
    <name type="scientific">Culex quinquefasciatus</name>
    <name type="common">Southern house mosquito</name>
    <name type="synonym">Culex pungens</name>
    <dbReference type="NCBI Taxonomy" id="7176"/>
    <lineage>
        <taxon>Eukaryota</taxon>
        <taxon>Metazoa</taxon>
        <taxon>Ecdysozoa</taxon>
        <taxon>Arthropoda</taxon>
        <taxon>Hexapoda</taxon>
        <taxon>Insecta</taxon>
        <taxon>Pterygota</taxon>
        <taxon>Neoptera</taxon>
        <taxon>Endopterygota</taxon>
        <taxon>Diptera</taxon>
        <taxon>Nematocera</taxon>
        <taxon>Culicoidea</taxon>
        <taxon>Culicidae</taxon>
        <taxon>Culicinae</taxon>
        <taxon>Culicini</taxon>
        <taxon>Culex</taxon>
        <taxon>Culex</taxon>
    </lineage>
</organism>
<dbReference type="InterPro" id="IPR032675">
    <property type="entry name" value="LRR_dom_sf"/>
</dbReference>
<dbReference type="HOGENOM" id="CLU_030454_0_0_1"/>
<evidence type="ECO:0000313" key="4">
    <source>
        <dbReference type="Proteomes" id="UP000002320"/>
    </source>
</evidence>
<reference evidence="3" key="2">
    <citation type="submission" date="2020-05" db="UniProtKB">
        <authorList>
            <consortium name="EnsemblMetazoa"/>
        </authorList>
    </citation>
    <scope>IDENTIFICATION</scope>
    <source>
        <strain evidence="3">JHB</strain>
    </source>
</reference>
<protein>
    <submittedName>
        <fullName evidence="2">Predicted protein</fullName>
    </submittedName>
</protein>
<dbReference type="PANTHER" id="PTHR38926">
    <property type="entry name" value="F-BOX DOMAIN CONTAINING PROTEIN, EXPRESSED"/>
    <property type="match status" value="1"/>
</dbReference>
<dbReference type="AlphaFoldDB" id="B0XLP3"/>
<dbReference type="KEGG" id="cqu:CpipJ_CPIJ020307"/>
<evidence type="ECO:0000313" key="2">
    <source>
        <dbReference type="EMBL" id="EDS34650.1"/>
    </source>
</evidence>
<name>B0XLP3_CULQU</name>
<dbReference type="InterPro" id="IPR036047">
    <property type="entry name" value="F-box-like_dom_sf"/>
</dbReference>
<dbReference type="Proteomes" id="UP000002320">
    <property type="component" value="Unassembled WGS sequence"/>
</dbReference>
<reference evidence="2" key="1">
    <citation type="submission" date="2007-03" db="EMBL/GenBank/DDBJ databases">
        <title>Annotation of Culex pipiens quinquefasciatus.</title>
        <authorList>
            <consortium name="The Broad Institute Genome Sequencing Platform"/>
            <person name="Atkinson P.W."/>
            <person name="Hemingway J."/>
            <person name="Christensen B.M."/>
            <person name="Higgs S."/>
            <person name="Kodira C."/>
            <person name="Hannick L."/>
            <person name="Megy K."/>
            <person name="O'Leary S."/>
            <person name="Pearson M."/>
            <person name="Haas B.J."/>
            <person name="Mauceli E."/>
            <person name="Wortman J.R."/>
            <person name="Lee N.H."/>
            <person name="Guigo R."/>
            <person name="Stanke M."/>
            <person name="Alvarado L."/>
            <person name="Amedeo P."/>
            <person name="Antoine C.H."/>
            <person name="Arensburger P."/>
            <person name="Bidwell S.L."/>
            <person name="Crawford M."/>
            <person name="Camaro F."/>
            <person name="Devon K."/>
            <person name="Engels R."/>
            <person name="Hammond M."/>
            <person name="Howarth C."/>
            <person name="Koehrsen M."/>
            <person name="Lawson D."/>
            <person name="Montgomery P."/>
            <person name="Nene V."/>
            <person name="Nusbaum C."/>
            <person name="Puiu D."/>
            <person name="Romero-Severson J."/>
            <person name="Severson D.W."/>
            <person name="Shumway M."/>
            <person name="Sisk P."/>
            <person name="Stolte C."/>
            <person name="Zeng Q."/>
            <person name="Eisenstadt E."/>
            <person name="Fraser-Liggett C."/>
            <person name="Strausberg R."/>
            <person name="Galagan J."/>
            <person name="Birren B."/>
            <person name="Collins F.H."/>
        </authorList>
    </citation>
    <scope>NUCLEOTIDE SEQUENCE [LARGE SCALE GENOMIC DNA]</scope>
    <source>
        <strain evidence="2">JHB</strain>
    </source>
</reference>
<dbReference type="EnsemblMetazoa" id="CPIJ020307-RA">
    <property type="protein sequence ID" value="CPIJ020307-PA"/>
    <property type="gene ID" value="CPIJ020307"/>
</dbReference>
<dbReference type="VEuPathDB" id="VectorBase:CPIJ020307"/>
<accession>B0XLP3</accession>
<feature type="domain" description="F-box" evidence="1">
    <location>
        <begin position="1"/>
        <end position="34"/>
    </location>
</feature>
<gene>
    <name evidence="3" type="primary">6054691</name>
    <name evidence="2" type="ORF">CpipJ_CPIJ020307</name>
</gene>
<dbReference type="STRING" id="7176.B0XLP3"/>
<dbReference type="SMART" id="SM00256">
    <property type="entry name" value="FBOX"/>
    <property type="match status" value="1"/>
</dbReference>
<dbReference type="InParanoid" id="B0XLP3"/>
<proteinExistence type="predicted"/>
<dbReference type="Pfam" id="PF00646">
    <property type="entry name" value="F-box"/>
    <property type="match status" value="1"/>
</dbReference>
<dbReference type="SUPFAM" id="SSF52058">
    <property type="entry name" value="L domain-like"/>
    <property type="match status" value="1"/>
</dbReference>
<dbReference type="SUPFAM" id="SSF81383">
    <property type="entry name" value="F-box domain"/>
    <property type="match status" value="1"/>
</dbReference>
<dbReference type="VEuPathDB" id="VectorBase:CQUJHB013603"/>
<sequence>MDFPPEIWEHIFRNCSGSELLQFRLVCHRWKDIVLGSPSLRGRLSVRFRADNTRSGFTPANLPPVTTASFCKFEKLEVGGWWPQFGRNMESLIFHSCQMSVGEMFYLLRHCPRLKRIEMGYVGFRDGPADNNFKLESLEELSVLLIYSCSENPVVFDQFGPIFPRLKSFSLCLACNWKASDILSLSKFIQAVQGTLQILQLPPDIDQFDSLVKSDRLHLKQADFSALCIAVQHMPQLKRLIAVLGGSSLTRPTFLHKLSSSVKSAQLRTTKVPLDLRTQVSPSLREFRLISGDIRHGIEHLTTWTHLEQLILQSCNLSRCPVPSGAQRFSVLKYLALNNCEMSPEMLEFVLGRHPLLEGVTIFDSRELTVDAIVNLLWRSPKLEQVTLHFCPGVAETTGEEIMESYFEKYNLDGGSRNVEIAVKNDFD</sequence>
<dbReference type="Gene3D" id="1.20.1280.50">
    <property type="match status" value="1"/>
</dbReference>
<dbReference type="EMBL" id="DS234620">
    <property type="protein sequence ID" value="EDS34650.1"/>
    <property type="molecule type" value="Genomic_DNA"/>
</dbReference>
<dbReference type="PANTHER" id="PTHR38926:SF5">
    <property type="entry name" value="F-BOX AND LEUCINE-RICH REPEAT PROTEIN 6"/>
    <property type="match status" value="1"/>
</dbReference>
<dbReference type="CDD" id="cd09917">
    <property type="entry name" value="F-box_SF"/>
    <property type="match status" value="1"/>
</dbReference>